<evidence type="ECO:0000313" key="14">
    <source>
        <dbReference type="Proteomes" id="UP000534107"/>
    </source>
</evidence>
<comment type="cofactor">
    <cofactor evidence="1">
        <name>heme</name>
        <dbReference type="ChEBI" id="CHEBI:30413"/>
    </cofactor>
</comment>
<dbReference type="SUPFAM" id="SSF48264">
    <property type="entry name" value="Cytochrome P450"/>
    <property type="match status" value="1"/>
</dbReference>
<evidence type="ECO:0000256" key="7">
    <source>
        <dbReference type="ARBA" id="ARBA00022824"/>
    </source>
</evidence>
<dbReference type="OrthoDB" id="3934656at2759"/>
<dbReference type="EMBL" id="VWZO01014015">
    <property type="protein sequence ID" value="NXH17973.1"/>
    <property type="molecule type" value="Genomic_DNA"/>
</dbReference>
<evidence type="ECO:0000256" key="12">
    <source>
        <dbReference type="ARBA" id="ARBA00023136"/>
    </source>
</evidence>
<evidence type="ECO:0000256" key="8">
    <source>
        <dbReference type="ARBA" id="ARBA00022848"/>
    </source>
</evidence>
<keyword evidence="10" id="KW-0408">Iron</keyword>
<dbReference type="Proteomes" id="UP000534107">
    <property type="component" value="Unassembled WGS sequence"/>
</dbReference>
<keyword evidence="8" id="KW-0492">Microsome</keyword>
<dbReference type="PANTHER" id="PTHR24300:SF424">
    <property type="entry name" value="CYTOCHROME P450"/>
    <property type="match status" value="1"/>
</dbReference>
<dbReference type="PANTHER" id="PTHR24300">
    <property type="entry name" value="CYTOCHROME P450 508A4-RELATED"/>
    <property type="match status" value="1"/>
</dbReference>
<accession>A0A7K9HVV3</accession>
<evidence type="ECO:0000313" key="13">
    <source>
        <dbReference type="EMBL" id="NXH17973.1"/>
    </source>
</evidence>
<comment type="subcellular location">
    <subcellularLocation>
        <location evidence="3">Endoplasmic reticulum membrane</location>
        <topology evidence="3">Peripheral membrane protein</topology>
    </subcellularLocation>
    <subcellularLocation>
        <location evidence="2">Microsome membrane</location>
        <topology evidence="2">Peripheral membrane protein</topology>
    </subcellularLocation>
</comment>
<evidence type="ECO:0000256" key="11">
    <source>
        <dbReference type="ARBA" id="ARBA00023033"/>
    </source>
</evidence>
<evidence type="ECO:0000256" key="2">
    <source>
        <dbReference type="ARBA" id="ARBA00004174"/>
    </source>
</evidence>
<dbReference type="Gene3D" id="1.10.630.10">
    <property type="entry name" value="Cytochrome P450"/>
    <property type="match status" value="1"/>
</dbReference>
<keyword evidence="7" id="KW-0256">Endoplasmic reticulum</keyword>
<dbReference type="GO" id="GO:0006805">
    <property type="term" value="P:xenobiotic metabolic process"/>
    <property type="evidence" value="ECO:0007669"/>
    <property type="project" value="TreeGrafter"/>
</dbReference>
<protein>
    <submittedName>
        <fullName evidence="13">CP2G1 protein</fullName>
    </submittedName>
</protein>
<dbReference type="GO" id="GO:0016712">
    <property type="term" value="F:oxidoreductase activity, acting on paired donors, with incorporation or reduction of molecular oxygen, reduced flavin or flavoprotein as one donor, and incorporation of one atom of oxygen"/>
    <property type="evidence" value="ECO:0007669"/>
    <property type="project" value="TreeGrafter"/>
</dbReference>
<evidence type="ECO:0000256" key="5">
    <source>
        <dbReference type="ARBA" id="ARBA00022617"/>
    </source>
</evidence>
<dbReference type="InterPro" id="IPR050182">
    <property type="entry name" value="Cytochrome_P450_fam2"/>
</dbReference>
<dbReference type="InterPro" id="IPR002401">
    <property type="entry name" value="Cyt_P450_E_grp-I"/>
</dbReference>
<dbReference type="InterPro" id="IPR036396">
    <property type="entry name" value="Cyt_P450_sf"/>
</dbReference>
<dbReference type="InterPro" id="IPR001128">
    <property type="entry name" value="Cyt_P450"/>
</dbReference>
<keyword evidence="6" id="KW-0479">Metal-binding</keyword>
<evidence type="ECO:0000256" key="9">
    <source>
        <dbReference type="ARBA" id="ARBA00023002"/>
    </source>
</evidence>
<feature type="non-terminal residue" evidence="13">
    <location>
        <position position="1"/>
    </location>
</feature>
<name>A0A7K9HVV3_9PICI</name>
<keyword evidence="12" id="KW-0472">Membrane</keyword>
<dbReference type="GO" id="GO:0008392">
    <property type="term" value="F:arachidonate epoxygenase activity"/>
    <property type="evidence" value="ECO:0007669"/>
    <property type="project" value="TreeGrafter"/>
</dbReference>
<keyword evidence="11" id="KW-0503">Monooxygenase</keyword>
<dbReference type="PRINTS" id="PR00463">
    <property type="entry name" value="EP450I"/>
</dbReference>
<evidence type="ECO:0000256" key="4">
    <source>
        <dbReference type="ARBA" id="ARBA00010617"/>
    </source>
</evidence>
<keyword evidence="5" id="KW-0349">Heme</keyword>
<proteinExistence type="inferred from homology"/>
<dbReference type="GO" id="GO:0019373">
    <property type="term" value="P:epoxygenase P450 pathway"/>
    <property type="evidence" value="ECO:0007669"/>
    <property type="project" value="TreeGrafter"/>
</dbReference>
<organism evidence="13 14">
    <name type="scientific">Bucco capensis</name>
    <name type="common">collared puffbird</name>
    <dbReference type="NCBI Taxonomy" id="135168"/>
    <lineage>
        <taxon>Eukaryota</taxon>
        <taxon>Metazoa</taxon>
        <taxon>Chordata</taxon>
        <taxon>Craniata</taxon>
        <taxon>Vertebrata</taxon>
        <taxon>Euteleostomi</taxon>
        <taxon>Archelosauria</taxon>
        <taxon>Archosauria</taxon>
        <taxon>Dinosauria</taxon>
        <taxon>Saurischia</taxon>
        <taxon>Theropoda</taxon>
        <taxon>Coelurosauria</taxon>
        <taxon>Aves</taxon>
        <taxon>Neognathae</taxon>
        <taxon>Neoaves</taxon>
        <taxon>Telluraves</taxon>
        <taxon>Coraciimorphae</taxon>
        <taxon>Piciformes</taxon>
        <taxon>Bucconidae</taxon>
        <taxon>Bucco</taxon>
    </lineage>
</organism>
<evidence type="ECO:0000256" key="1">
    <source>
        <dbReference type="ARBA" id="ARBA00001971"/>
    </source>
</evidence>
<evidence type="ECO:0000256" key="10">
    <source>
        <dbReference type="ARBA" id="ARBA00023004"/>
    </source>
</evidence>
<gene>
    <name evidence="13" type="primary">Cyp2g1_1</name>
    <name evidence="13" type="ORF">BUCCAP_R11331</name>
</gene>
<dbReference type="AlphaFoldDB" id="A0A7K9HVV3"/>
<reference evidence="13 14" key="1">
    <citation type="submission" date="2019-09" db="EMBL/GenBank/DDBJ databases">
        <title>Bird 10,000 Genomes (B10K) Project - Family phase.</title>
        <authorList>
            <person name="Zhang G."/>
        </authorList>
    </citation>
    <scope>NUCLEOTIDE SEQUENCE [LARGE SCALE GENOMIC DNA]</scope>
    <source>
        <strain evidence="13">B10K-DU-001-16</strain>
        <tissue evidence="13">Muscle</tissue>
    </source>
</reference>
<comment type="caution">
    <text evidence="13">The sequence shown here is derived from an EMBL/GenBank/DDBJ whole genome shotgun (WGS) entry which is preliminary data.</text>
</comment>
<sequence length="160" mass="18517">GEPLDPTFLLSSAVSNVICSIVFGHRFDYDDKDFLELLRMMNEIFREMSTPWSQLYDMAESILKYFPGPHLKIPKLLAKMRSFVAQKVQSNIQSLDPNHPRDYIDAFLIQMEKEKGDPKSEFTMENLELNTLNLFFAGTETVSSTLRHGFLQLMKHPQVQ</sequence>
<dbReference type="Pfam" id="PF00067">
    <property type="entry name" value="p450"/>
    <property type="match status" value="1"/>
</dbReference>
<evidence type="ECO:0000256" key="3">
    <source>
        <dbReference type="ARBA" id="ARBA00004406"/>
    </source>
</evidence>
<dbReference type="GO" id="GO:0005506">
    <property type="term" value="F:iron ion binding"/>
    <property type="evidence" value="ECO:0007669"/>
    <property type="project" value="InterPro"/>
</dbReference>
<keyword evidence="14" id="KW-1185">Reference proteome</keyword>
<keyword evidence="9" id="KW-0560">Oxidoreductase</keyword>
<comment type="similarity">
    <text evidence="4">Belongs to the cytochrome P450 family.</text>
</comment>
<dbReference type="FunFam" id="1.10.630.10:FF:000238">
    <property type="entry name" value="Cytochrome P450 2A6"/>
    <property type="match status" value="1"/>
</dbReference>
<feature type="non-terminal residue" evidence="13">
    <location>
        <position position="160"/>
    </location>
</feature>
<dbReference type="GO" id="GO:0020037">
    <property type="term" value="F:heme binding"/>
    <property type="evidence" value="ECO:0007669"/>
    <property type="project" value="InterPro"/>
</dbReference>
<evidence type="ECO:0000256" key="6">
    <source>
        <dbReference type="ARBA" id="ARBA00022723"/>
    </source>
</evidence>
<dbReference type="GO" id="GO:0005789">
    <property type="term" value="C:endoplasmic reticulum membrane"/>
    <property type="evidence" value="ECO:0007669"/>
    <property type="project" value="UniProtKB-SubCell"/>
</dbReference>